<evidence type="ECO:0000313" key="2">
    <source>
        <dbReference type="Proteomes" id="UP000886520"/>
    </source>
</evidence>
<accession>A0A9D4ZBV6</accession>
<name>A0A9D4ZBV6_ADICA</name>
<dbReference type="Proteomes" id="UP000886520">
    <property type="component" value="Chromosome 16"/>
</dbReference>
<reference evidence="1" key="1">
    <citation type="submission" date="2021-01" db="EMBL/GenBank/DDBJ databases">
        <title>Adiantum capillus-veneris genome.</title>
        <authorList>
            <person name="Fang Y."/>
            <person name="Liao Q."/>
        </authorList>
    </citation>
    <scope>NUCLEOTIDE SEQUENCE</scope>
    <source>
        <strain evidence="1">H3</strain>
        <tissue evidence="1">Leaf</tissue>
    </source>
</reference>
<dbReference type="AlphaFoldDB" id="A0A9D4ZBV6"/>
<protein>
    <submittedName>
        <fullName evidence="1">Uncharacterized protein</fullName>
    </submittedName>
</protein>
<evidence type="ECO:0000313" key="1">
    <source>
        <dbReference type="EMBL" id="KAI5068242.1"/>
    </source>
</evidence>
<dbReference type="EMBL" id="JABFUD020000016">
    <property type="protein sequence ID" value="KAI5068242.1"/>
    <property type="molecule type" value="Genomic_DNA"/>
</dbReference>
<sequence>MTFTAGIQPQYFETTLYCHIQELIPEHATAEVWSQAASDDECDDEIYAQDRNRLGSAATVNEGNEHRKHTVSSLTCSTNLKLPRLSAKGPLRFSTSATLKPLTDDEQGTRSEQIKKNRGVLYLAVFGSIYSRETMQKGPIVFDSLQEPMDSNDVTGQLLAKVLGEALQEVVDEQMLVSRLQNTKASFFEQFGTSIKTLPSRIESKNAGGMGACSFDGDGASRIERAPQLEMSVGVFDLAKAMLEFMLFEIVKEFHDSDLRSLF</sequence>
<comment type="caution">
    <text evidence="1">The sequence shown here is derived from an EMBL/GenBank/DDBJ whole genome shotgun (WGS) entry which is preliminary data.</text>
</comment>
<keyword evidence="2" id="KW-1185">Reference proteome</keyword>
<proteinExistence type="predicted"/>
<gene>
    <name evidence="1" type="ORF">GOP47_0016587</name>
</gene>
<organism evidence="1 2">
    <name type="scientific">Adiantum capillus-veneris</name>
    <name type="common">Maidenhair fern</name>
    <dbReference type="NCBI Taxonomy" id="13818"/>
    <lineage>
        <taxon>Eukaryota</taxon>
        <taxon>Viridiplantae</taxon>
        <taxon>Streptophyta</taxon>
        <taxon>Embryophyta</taxon>
        <taxon>Tracheophyta</taxon>
        <taxon>Polypodiopsida</taxon>
        <taxon>Polypodiidae</taxon>
        <taxon>Polypodiales</taxon>
        <taxon>Pteridineae</taxon>
        <taxon>Pteridaceae</taxon>
        <taxon>Vittarioideae</taxon>
        <taxon>Adiantum</taxon>
    </lineage>
</organism>